<name>A0AAN5CH12_9BILA</name>
<organism evidence="1 2">
    <name type="scientific">Pristionchus mayeri</name>
    <dbReference type="NCBI Taxonomy" id="1317129"/>
    <lineage>
        <taxon>Eukaryota</taxon>
        <taxon>Metazoa</taxon>
        <taxon>Ecdysozoa</taxon>
        <taxon>Nematoda</taxon>
        <taxon>Chromadorea</taxon>
        <taxon>Rhabditida</taxon>
        <taxon>Rhabditina</taxon>
        <taxon>Diplogasteromorpha</taxon>
        <taxon>Diplogasteroidea</taxon>
        <taxon>Neodiplogasteridae</taxon>
        <taxon>Pristionchus</taxon>
    </lineage>
</organism>
<keyword evidence="2" id="KW-1185">Reference proteome</keyword>
<comment type="caution">
    <text evidence="1">The sequence shown here is derived from an EMBL/GenBank/DDBJ whole genome shotgun (WGS) entry which is preliminary data.</text>
</comment>
<accession>A0AAN5CH12</accession>
<reference evidence="2" key="1">
    <citation type="submission" date="2022-10" db="EMBL/GenBank/DDBJ databases">
        <title>Genome assembly of Pristionchus species.</title>
        <authorList>
            <person name="Yoshida K."/>
            <person name="Sommer R.J."/>
        </authorList>
    </citation>
    <scope>NUCLEOTIDE SEQUENCE [LARGE SCALE GENOMIC DNA]</scope>
    <source>
        <strain evidence="2">RS5460</strain>
    </source>
</reference>
<feature type="non-terminal residue" evidence="1">
    <location>
        <position position="1"/>
    </location>
</feature>
<evidence type="ECO:0000313" key="2">
    <source>
        <dbReference type="Proteomes" id="UP001328107"/>
    </source>
</evidence>
<sequence>KLLLEEWKRKICEYSNHSADPLVSVISKGLDLMHLIIKNFEHCVILRALGSLEKERCYNLEFERKE</sequence>
<proteinExistence type="predicted"/>
<dbReference type="EMBL" id="BTRK01000003">
    <property type="protein sequence ID" value="GMR44074.1"/>
    <property type="molecule type" value="Genomic_DNA"/>
</dbReference>
<protein>
    <submittedName>
        <fullName evidence="1">Uncharacterized protein</fullName>
    </submittedName>
</protein>
<gene>
    <name evidence="1" type="ORF">PMAYCL1PPCAC_14269</name>
</gene>
<dbReference type="Proteomes" id="UP001328107">
    <property type="component" value="Unassembled WGS sequence"/>
</dbReference>
<evidence type="ECO:0000313" key="1">
    <source>
        <dbReference type="EMBL" id="GMR44074.1"/>
    </source>
</evidence>
<feature type="non-terminal residue" evidence="1">
    <location>
        <position position="66"/>
    </location>
</feature>
<dbReference type="AlphaFoldDB" id="A0AAN5CH12"/>